<dbReference type="PROSITE" id="PS00109">
    <property type="entry name" value="PROTEIN_KINASE_TYR"/>
    <property type="match status" value="1"/>
</dbReference>
<proteinExistence type="predicted"/>
<dbReference type="InterPro" id="IPR036551">
    <property type="entry name" value="Flavin_trans-like"/>
</dbReference>
<comment type="catalytic activity">
    <reaction evidence="11">
        <text>L-seryl-[protein] + ATP = O-phospho-L-seryl-[protein] + ADP + H(+)</text>
        <dbReference type="Rhea" id="RHEA:17989"/>
        <dbReference type="Rhea" id="RHEA-COMP:9863"/>
        <dbReference type="Rhea" id="RHEA-COMP:11604"/>
        <dbReference type="ChEBI" id="CHEBI:15378"/>
        <dbReference type="ChEBI" id="CHEBI:29999"/>
        <dbReference type="ChEBI" id="CHEBI:30616"/>
        <dbReference type="ChEBI" id="CHEBI:83421"/>
        <dbReference type="ChEBI" id="CHEBI:456216"/>
        <dbReference type="EC" id="2.7.11.1"/>
    </reaction>
</comment>
<dbReference type="Pfam" id="PF02441">
    <property type="entry name" value="Flavoprotein"/>
    <property type="match status" value="1"/>
</dbReference>
<keyword evidence="12" id="KW-1133">Transmembrane helix</keyword>
<dbReference type="PRINTS" id="PR00109">
    <property type="entry name" value="TYRKINASE"/>
</dbReference>
<evidence type="ECO:0000256" key="9">
    <source>
        <dbReference type="ARBA" id="ARBA00023136"/>
    </source>
</evidence>
<dbReference type="CDD" id="cd13999">
    <property type="entry name" value="STKc_MAP3K-like"/>
    <property type="match status" value="1"/>
</dbReference>
<evidence type="ECO:0000256" key="11">
    <source>
        <dbReference type="ARBA" id="ARBA00048679"/>
    </source>
</evidence>
<dbReference type="Gene3D" id="3.40.50.1950">
    <property type="entry name" value="Flavin prenyltransferase-like"/>
    <property type="match status" value="1"/>
</dbReference>
<dbReference type="InterPro" id="IPR000719">
    <property type="entry name" value="Prot_kinase_dom"/>
</dbReference>
<dbReference type="Gene3D" id="2.160.20.70">
    <property type="match status" value="1"/>
</dbReference>
<keyword evidence="16" id="KW-0675">Receptor</keyword>
<dbReference type="SUPFAM" id="SSF52058">
    <property type="entry name" value="L domain-like"/>
    <property type="match status" value="2"/>
</dbReference>
<dbReference type="Pfam" id="PF13855">
    <property type="entry name" value="LRR_8"/>
    <property type="match status" value="1"/>
</dbReference>
<dbReference type="InterPro" id="IPR011009">
    <property type="entry name" value="Kinase-like_dom_sf"/>
</dbReference>
<dbReference type="InterPro" id="IPR003591">
    <property type="entry name" value="Leu-rich_rpt_typical-subtyp"/>
</dbReference>
<comment type="catalytic activity">
    <reaction evidence="10">
        <text>L-threonyl-[protein] + ATP = O-phospho-L-threonyl-[protein] + ADP + H(+)</text>
        <dbReference type="Rhea" id="RHEA:46608"/>
        <dbReference type="Rhea" id="RHEA-COMP:11060"/>
        <dbReference type="Rhea" id="RHEA-COMP:11605"/>
        <dbReference type="ChEBI" id="CHEBI:15378"/>
        <dbReference type="ChEBI" id="CHEBI:30013"/>
        <dbReference type="ChEBI" id="CHEBI:30616"/>
        <dbReference type="ChEBI" id="CHEBI:61977"/>
        <dbReference type="ChEBI" id="CHEBI:456216"/>
        <dbReference type="EC" id="2.7.11.1"/>
    </reaction>
</comment>
<accession>A0A2P6MN73</accession>
<keyword evidence="8" id="KW-0067">ATP-binding</keyword>
<dbReference type="GO" id="GO:0003779">
    <property type="term" value="F:actin binding"/>
    <property type="evidence" value="ECO:0007669"/>
    <property type="project" value="InterPro"/>
</dbReference>
<organism evidence="16 17">
    <name type="scientific">Planoprotostelium fungivorum</name>
    <dbReference type="NCBI Taxonomy" id="1890364"/>
    <lineage>
        <taxon>Eukaryota</taxon>
        <taxon>Amoebozoa</taxon>
        <taxon>Evosea</taxon>
        <taxon>Variosea</taxon>
        <taxon>Cavosteliida</taxon>
        <taxon>Cavosteliaceae</taxon>
        <taxon>Planoprotostelium</taxon>
    </lineage>
</organism>
<evidence type="ECO:0000259" key="13">
    <source>
        <dbReference type="PROSITE" id="PS50011"/>
    </source>
</evidence>
<dbReference type="Proteomes" id="UP000241769">
    <property type="component" value="Unassembled WGS sequence"/>
</dbReference>
<dbReference type="InterPro" id="IPR020635">
    <property type="entry name" value="Tyr_kinase_cat_dom"/>
</dbReference>
<keyword evidence="17" id="KW-1185">Reference proteome</keyword>
<feature type="domain" description="Ubiquitin-like" evidence="14">
    <location>
        <begin position="242"/>
        <end position="312"/>
    </location>
</feature>
<keyword evidence="12" id="KW-0812">Transmembrane</keyword>
<dbReference type="PROSITE" id="PS51450">
    <property type="entry name" value="LRR"/>
    <property type="match status" value="1"/>
</dbReference>
<keyword evidence="6" id="KW-0547">Nucleotide-binding</keyword>
<evidence type="ECO:0000259" key="14">
    <source>
        <dbReference type="PROSITE" id="PS50053"/>
    </source>
</evidence>
<dbReference type="InterPro" id="IPR001611">
    <property type="entry name" value="Leu-rich_rpt"/>
</dbReference>
<dbReference type="InterPro" id="IPR051420">
    <property type="entry name" value="Ser_Thr_Kinases_DiverseReg"/>
</dbReference>
<dbReference type="InterPro" id="IPR008266">
    <property type="entry name" value="Tyr_kinase_AS"/>
</dbReference>
<dbReference type="SUPFAM" id="SSF69340">
    <property type="entry name" value="C-terminal domain of adenylylcyclase associated protein"/>
    <property type="match status" value="1"/>
</dbReference>
<dbReference type="SUPFAM" id="SSF52507">
    <property type="entry name" value="Homo-oligomeric flavin-containing Cys decarboxylases, HFCD"/>
    <property type="match status" value="1"/>
</dbReference>
<dbReference type="GO" id="GO:0007010">
    <property type="term" value="P:cytoskeleton organization"/>
    <property type="evidence" value="ECO:0007669"/>
    <property type="project" value="InterPro"/>
</dbReference>
<evidence type="ECO:0000256" key="12">
    <source>
        <dbReference type="SAM" id="Phobius"/>
    </source>
</evidence>
<evidence type="ECO:0000256" key="2">
    <source>
        <dbReference type="ARBA" id="ARBA00022527"/>
    </source>
</evidence>
<gene>
    <name evidence="16" type="ORF">PROFUN_03473</name>
</gene>
<dbReference type="OrthoDB" id="1532798at2759"/>
<feature type="domain" description="C-CAP/cofactor C-like" evidence="15">
    <location>
        <begin position="341"/>
        <end position="484"/>
    </location>
</feature>
<dbReference type="EMBL" id="MDYQ01000661">
    <property type="protein sequence ID" value="PRP73159.1"/>
    <property type="molecule type" value="Genomic_DNA"/>
</dbReference>
<reference evidence="16 17" key="1">
    <citation type="journal article" date="2018" name="Genome Biol. Evol.">
        <title>Multiple Roots of Fruiting Body Formation in Amoebozoa.</title>
        <authorList>
            <person name="Hillmann F."/>
            <person name="Forbes G."/>
            <person name="Novohradska S."/>
            <person name="Ferling I."/>
            <person name="Riege K."/>
            <person name="Groth M."/>
            <person name="Westermann M."/>
            <person name="Marz M."/>
            <person name="Spaller T."/>
            <person name="Winckler T."/>
            <person name="Schaap P."/>
            <person name="Glockner G."/>
        </authorList>
    </citation>
    <scope>NUCLEOTIDE SEQUENCE [LARGE SCALE GENOMIC DNA]</scope>
    <source>
        <strain evidence="16 17">Jena</strain>
    </source>
</reference>
<dbReference type="PANTHER" id="PTHR48005:SF13">
    <property type="entry name" value="SERINE_THREONINE-PROTEIN KINASE DDB_G0278509-RELATED"/>
    <property type="match status" value="1"/>
</dbReference>
<dbReference type="CDD" id="cd17039">
    <property type="entry name" value="Ubl_ubiquitin_like"/>
    <property type="match status" value="1"/>
</dbReference>
<sequence length="2055" mass="227890">MDTATVPVKPKILLGLSGSVASIKVRELCIALTQFAEVKVIATKSALHFFDFSTLPNIQAFHRDEDEWNWKQRGDPVLHIELRKWADVLIIAPLSANTLAKLSNGLCDNLLTCVARAWDFRNPLIVAPAMNTLMWEHPLTSKQLDTLEGWGVTVIQPVTKTLMCNDTGRGAMASVDDISQTEAAEAAPITVEDIMVRAGSKERPEAIIPNSVTQAQTHTLLYRHTTTTTHERTQMTTSSKIVQITIRDLSGAQLVLDATPNQTLSSIRQLVSDTERFRDRGAYDLIYDGKVLPLTGTTATEKLVDGAVIHMLPNTVTKPPSPGTSPFRGSPDSYKETGVAKVDYNQTVFEHIANRWDIRGFRGGDLKVDEARLGEAVLIQDCVDTTVSIPVKKVNRILLDRCTRVKLSFNSVISKLEIVNGVDVEVFVEGAAPTVQIDLSRDITLHFSSSSPGLTDMRFVHASCSNVTIDIADEHIQMQIPTSILQDQMASRISLAQGRYVLKSLGTERMKKGGYLNLSLLDSSDGIAIPVPLRILLWAAADMRVLLLCTLIVFTSSQLAAYRDLYAETGGTGWKNKSGWDGQDPCDFFGITCDNDVPVRIELQNNNPIGYIPYSLQQFNLSYIDLSNNQLSGKLPDVFYNMSSLRTLNISYNGFTDYPSSMFNSYITHLHIEYNQLEGSLPTITNSSLQVLTSQWNGFSGVMPPSWSTLTEMIYLDISSNHLIGSLQGIFDNMTSLQTLAIGANGFNSTIPDQLVMLPDLIFLNLEWNNAMVGSIPEFPLGSRLQSLRLTHNIFAGSIPRSLCYLQDLYWLDLSANSLTGSIPDCLFNMSSLEVVYMNGNILSGQLPEFISSYSLYDLVINSNYLSGSIPKSWHNMYNAEEIDLSVNGLSGDIFGIFGNMTKLEYPFLKPTPNSQNKLTGDLPDAFPSSLLYFKAQYNQFTGSIPPALLTNPNMWYLDIQKNNLNGLLPLDFSHMISLQYLHLSMNTLVGTIPESIGQLKNLRVLGLYQNHLTGTIPKSLANATRLGSIMLYDNLLTGVIPAELGRLKSLYLFVIHFNSISGTVPMTLCNTSMQTLSLSYNNLIGPLDFISCMPSLISFDASFCQFSGMIPPSVNRLNSLNVLSFLLNDNLLTGSIPRFSPRAAVQSIKLQNNDLTGSIPAMLGTDLRWLDVSGNRLNGSIPLQLASYVRLRLVILKSLVNLEIFDVSYNRLTGRLLFDGLNYLNSIRTLNLACNNLTGGIFTVTDALARLQYFDVSQNSFHGVLPVNLNGPMITYLNFSHNQIADVFPTKYSSLTQLEVIDISHNNLYGQLANGIGRFPKLKQILFDNNFIQGTLPNSLGHLTSLTTLSLSNNRLEADNLEFLSSMTQLKTLNLSGNLIRARIPDSLAPFITSIDISGNQLYGPIPDSLFSMRNLESIQLQNNMLQGTFRRLISDPKILDLSDNFFSGDVTFLSQLSSISHLSLHNNNFSGQLPALTSRKNLIHVDISRNRLEGQLPDFTNLLSLVTLNASDNRFSGRFPSFLGSTSLSELDLSSNNLSLARTSDLPDDISCDISSNSLRCPISWELFAQCSAICSTQGPNVPQLLHFHMEGSVDKFDALHFISTLSSLSNVSSSRLSLSDVRSGSIIATVRVIPYEGVNEGSVNDTIGILEDISSVDMSKSGYTLLDPIGSLPSSVQNANDSVAPLLGGLLGGFACVGIILSVAFFFYRRRVHRRSIMRQLKLIDFTKLNTATVKKSLIDFDHLKDMKMIGSGAFGVVYKANWRETEVAIRSELVTQKQMEEFLHEVSILQGLKSHPNIVMFIEFCGGGSLYNHLRTNQSTMQDKYRYISEISLGMLHLHKEKIIHRDLAVRNILLSRHLEVKVSDFGLSREQDDTNEASQTQNMVGPLKWMAPEAISDRQYSIKSDMFSFGVVIWEILQVREPWINLTAVEAAFHVIHRNERLTIPEDSPPLLSDMMQRCWQKDPTARPNFEDICTDLRSIPHVILPPDETAEDDLDREGYDHAGGIQASPTEGGYVGTITRDYATVYEDANVSRESITLIEMDTWTTEGR</sequence>
<dbReference type="InParanoid" id="A0A2P6MN73"/>
<keyword evidence="2" id="KW-0723">Serine/threonine-protein kinase</keyword>
<evidence type="ECO:0000313" key="17">
    <source>
        <dbReference type="Proteomes" id="UP000241769"/>
    </source>
</evidence>
<dbReference type="FunFam" id="3.80.10.10:FF:000383">
    <property type="entry name" value="Leucine-rich repeat receptor protein kinase EMS1"/>
    <property type="match status" value="1"/>
</dbReference>
<dbReference type="InterPro" id="IPR017901">
    <property type="entry name" value="C-CAP_CF_C-like"/>
</dbReference>
<dbReference type="Gene3D" id="3.30.200.20">
    <property type="entry name" value="Phosphorylase Kinase, domain 1"/>
    <property type="match status" value="1"/>
</dbReference>
<keyword evidence="7 16" id="KW-0418">Kinase</keyword>
<dbReference type="InterPro" id="IPR032675">
    <property type="entry name" value="LRR_dom_sf"/>
</dbReference>
<evidence type="ECO:0000256" key="6">
    <source>
        <dbReference type="ARBA" id="ARBA00022741"/>
    </source>
</evidence>
<evidence type="ECO:0000313" key="16">
    <source>
        <dbReference type="EMBL" id="PRP73159.1"/>
    </source>
</evidence>
<dbReference type="PROSITE" id="PS50053">
    <property type="entry name" value="UBIQUITIN_2"/>
    <property type="match status" value="1"/>
</dbReference>
<keyword evidence="9 12" id="KW-0472">Membrane</keyword>
<dbReference type="GO" id="GO:0004674">
    <property type="term" value="F:protein serine/threonine kinase activity"/>
    <property type="evidence" value="ECO:0007669"/>
    <property type="project" value="UniProtKB-KW"/>
</dbReference>
<keyword evidence="4" id="KW-0808">Transferase</keyword>
<evidence type="ECO:0000256" key="8">
    <source>
        <dbReference type="ARBA" id="ARBA00022840"/>
    </source>
</evidence>
<dbReference type="Gene3D" id="3.80.10.10">
    <property type="entry name" value="Ribonuclease Inhibitor"/>
    <property type="match status" value="6"/>
</dbReference>
<dbReference type="SUPFAM" id="SSF54236">
    <property type="entry name" value="Ubiquitin-like"/>
    <property type="match status" value="1"/>
</dbReference>
<dbReference type="SMART" id="SM00369">
    <property type="entry name" value="LRR_TYP"/>
    <property type="match status" value="11"/>
</dbReference>
<evidence type="ECO:0000256" key="7">
    <source>
        <dbReference type="ARBA" id="ARBA00022777"/>
    </source>
</evidence>
<evidence type="ECO:0000256" key="1">
    <source>
        <dbReference type="ARBA" id="ARBA00012513"/>
    </source>
</evidence>
<keyword evidence="5" id="KW-0677">Repeat</keyword>
<feature type="domain" description="Protein kinase" evidence="13">
    <location>
        <begin position="1747"/>
        <end position="1990"/>
    </location>
</feature>
<feature type="transmembrane region" description="Helical" evidence="12">
    <location>
        <begin position="1686"/>
        <end position="1711"/>
    </location>
</feature>
<evidence type="ECO:0000256" key="3">
    <source>
        <dbReference type="ARBA" id="ARBA00022614"/>
    </source>
</evidence>
<comment type="caution">
    <text evidence="16">The sequence shown here is derived from an EMBL/GenBank/DDBJ whole genome shotgun (WGS) entry which is preliminary data.</text>
</comment>
<dbReference type="EC" id="2.7.11.1" evidence="1"/>
<dbReference type="FunFam" id="3.80.10.10:FF:000095">
    <property type="entry name" value="LRR receptor-like serine/threonine-protein kinase GSO1"/>
    <property type="match status" value="1"/>
</dbReference>
<dbReference type="SUPFAM" id="SSF56112">
    <property type="entry name" value="Protein kinase-like (PK-like)"/>
    <property type="match status" value="1"/>
</dbReference>
<dbReference type="Pfam" id="PF07714">
    <property type="entry name" value="PK_Tyr_Ser-Thr"/>
    <property type="match status" value="1"/>
</dbReference>
<evidence type="ECO:0000256" key="10">
    <source>
        <dbReference type="ARBA" id="ARBA00047899"/>
    </source>
</evidence>
<dbReference type="SMART" id="SM00219">
    <property type="entry name" value="TyrKc"/>
    <property type="match status" value="1"/>
</dbReference>
<dbReference type="InterPro" id="IPR003382">
    <property type="entry name" value="Flavoprotein"/>
</dbReference>
<dbReference type="PROSITE" id="PS50011">
    <property type="entry name" value="PROTEIN_KINASE_DOM"/>
    <property type="match status" value="1"/>
</dbReference>
<dbReference type="PROSITE" id="PS51329">
    <property type="entry name" value="C_CAP_COFACTOR_C"/>
    <property type="match status" value="1"/>
</dbReference>
<dbReference type="Gene3D" id="3.10.20.90">
    <property type="entry name" value="Phosphatidylinositol 3-kinase Catalytic Subunit, Chain A, domain 1"/>
    <property type="match status" value="1"/>
</dbReference>
<dbReference type="GO" id="GO:0005524">
    <property type="term" value="F:ATP binding"/>
    <property type="evidence" value="ECO:0007669"/>
    <property type="project" value="UniProtKB-KW"/>
</dbReference>
<evidence type="ECO:0000259" key="15">
    <source>
        <dbReference type="PROSITE" id="PS51329"/>
    </source>
</evidence>
<dbReference type="Pfam" id="PF08603">
    <property type="entry name" value="CAP_C"/>
    <property type="match status" value="1"/>
</dbReference>
<dbReference type="InterPro" id="IPR000626">
    <property type="entry name" value="Ubiquitin-like_dom"/>
</dbReference>
<dbReference type="PANTHER" id="PTHR48005">
    <property type="entry name" value="LEUCINE RICH REPEAT KINASE 2"/>
    <property type="match status" value="1"/>
</dbReference>
<dbReference type="InterPro" id="IPR029071">
    <property type="entry name" value="Ubiquitin-like_domsf"/>
</dbReference>
<dbReference type="SUPFAM" id="SSF52047">
    <property type="entry name" value="RNI-like"/>
    <property type="match status" value="1"/>
</dbReference>
<dbReference type="GO" id="GO:0004713">
    <property type="term" value="F:protein tyrosine kinase activity"/>
    <property type="evidence" value="ECO:0007669"/>
    <property type="project" value="InterPro"/>
</dbReference>
<protein>
    <recommendedName>
        <fullName evidence="1">non-specific serine/threonine protein kinase</fullName>
        <ecNumber evidence="1">2.7.11.1</ecNumber>
    </recommendedName>
</protein>
<dbReference type="InterPro" id="IPR013912">
    <property type="entry name" value="Adenylate_cyclase-assoc_CAP_C"/>
</dbReference>
<name>A0A2P6MN73_9EUKA</name>
<dbReference type="Gene3D" id="1.10.510.10">
    <property type="entry name" value="Transferase(Phosphotransferase) domain 1"/>
    <property type="match status" value="1"/>
</dbReference>
<dbReference type="InterPro" id="IPR016098">
    <property type="entry name" value="CAP/MinC_C"/>
</dbReference>
<dbReference type="InterPro" id="IPR001245">
    <property type="entry name" value="Ser-Thr/Tyr_kinase_cat_dom"/>
</dbReference>
<keyword evidence="3" id="KW-0433">Leucine-rich repeat</keyword>
<evidence type="ECO:0000256" key="4">
    <source>
        <dbReference type="ARBA" id="ARBA00022679"/>
    </source>
</evidence>
<dbReference type="Pfam" id="PF00560">
    <property type="entry name" value="LRR_1"/>
    <property type="match status" value="5"/>
</dbReference>
<evidence type="ECO:0000256" key="5">
    <source>
        <dbReference type="ARBA" id="ARBA00022737"/>
    </source>
</evidence>
<dbReference type="InterPro" id="IPR036223">
    <property type="entry name" value="CAP_C_sf"/>
</dbReference>